<dbReference type="SUPFAM" id="SSF52540">
    <property type="entry name" value="P-loop containing nucleoside triphosphate hydrolases"/>
    <property type="match status" value="1"/>
</dbReference>
<dbReference type="InterPro" id="IPR041682">
    <property type="entry name" value="AAA_14"/>
</dbReference>
<comment type="caution">
    <text evidence="3">The sequence shown here is derived from an EMBL/GenBank/DDBJ whole genome shotgun (WGS) entry which is preliminary data.</text>
</comment>
<protein>
    <submittedName>
        <fullName evidence="3">ATPase AAA</fullName>
    </submittedName>
</protein>
<organism evidence="3 4">
    <name type="scientific">Bifidobacterium aquikefiri</name>
    <dbReference type="NCBI Taxonomy" id="1653207"/>
    <lineage>
        <taxon>Bacteria</taxon>
        <taxon>Bacillati</taxon>
        <taxon>Actinomycetota</taxon>
        <taxon>Actinomycetes</taxon>
        <taxon>Bifidobacteriales</taxon>
        <taxon>Bifidobacteriaceae</taxon>
        <taxon>Bifidobacterium</taxon>
    </lineage>
</organism>
<dbReference type="Proteomes" id="UP000216451">
    <property type="component" value="Unassembled WGS sequence"/>
</dbReference>
<dbReference type="Pfam" id="PF13635">
    <property type="entry name" value="DUF4143"/>
    <property type="match status" value="1"/>
</dbReference>
<dbReference type="InterPro" id="IPR011335">
    <property type="entry name" value="Restrct_endonuc-II-like"/>
</dbReference>
<dbReference type="EMBL" id="MWXA01000005">
    <property type="protein sequence ID" value="OZG67087.1"/>
    <property type="molecule type" value="Genomic_DNA"/>
</dbReference>
<dbReference type="PANTHER" id="PTHR43566:SF2">
    <property type="entry name" value="DUF4143 DOMAIN-CONTAINING PROTEIN"/>
    <property type="match status" value="1"/>
</dbReference>
<dbReference type="Pfam" id="PF13173">
    <property type="entry name" value="AAA_14"/>
    <property type="match status" value="1"/>
</dbReference>
<name>A0A261G6L9_9BIFI</name>
<dbReference type="OrthoDB" id="128089at2"/>
<dbReference type="GeneID" id="98295828"/>
<dbReference type="PANTHER" id="PTHR43566">
    <property type="entry name" value="CONSERVED PROTEIN"/>
    <property type="match status" value="1"/>
</dbReference>
<dbReference type="SUPFAM" id="SSF52980">
    <property type="entry name" value="Restriction endonuclease-like"/>
    <property type="match status" value="1"/>
</dbReference>
<evidence type="ECO:0000259" key="2">
    <source>
        <dbReference type="Pfam" id="PF13635"/>
    </source>
</evidence>
<dbReference type="InterPro" id="IPR025420">
    <property type="entry name" value="DUF4143"/>
</dbReference>
<dbReference type="AlphaFoldDB" id="A0A261G6L9"/>
<dbReference type="RefSeq" id="WP_094693552.1">
    <property type="nucleotide sequence ID" value="NZ_CALENZ010000001.1"/>
</dbReference>
<sequence>MLERSLKNKLVSMLKVFPIVSLTGPRQSGKSTLLRNSFPEYSYVSLEDPDLRQLAENDPRSFLKQFNSKAIFDEIQRTPELFSYIQGVVDEQNEPGQYLLSGSQNFLLLKGISQSLAGRVSIQHLLPLSYAELANTAFVPHDLDDFMFLGGYPRLVVNDIAPSDFFPSYMRTYLERDVREELGVKKIDSFTHFITACALRTGEVLNVENLANECDISVKTARDWISILHASFIIFLLQPFHKNYGRRLTKSPKMYFYDTGLACNLIGIEQKNDVLTHHKRGNLFENAVVVEIIKQYYSLGKRPQLYFWRDSNQNEIDLVIEKGGKAQYAIEIKSTATFNPNAFSTLNKLGPIMGLDRCQRIVAYGGTQSYETKQGQVLGLPDLNRLVI</sequence>
<gene>
    <name evidence="3" type="ORF">BAQU_1159</name>
</gene>
<proteinExistence type="predicted"/>
<evidence type="ECO:0000313" key="4">
    <source>
        <dbReference type="Proteomes" id="UP000216451"/>
    </source>
</evidence>
<evidence type="ECO:0000313" key="3">
    <source>
        <dbReference type="EMBL" id="OZG67087.1"/>
    </source>
</evidence>
<keyword evidence="4" id="KW-1185">Reference proteome</keyword>
<accession>A0A261G6L9</accession>
<feature type="domain" description="DUF4143" evidence="2">
    <location>
        <begin position="175"/>
        <end position="334"/>
    </location>
</feature>
<evidence type="ECO:0000259" key="1">
    <source>
        <dbReference type="Pfam" id="PF13173"/>
    </source>
</evidence>
<reference evidence="3 4" key="1">
    <citation type="journal article" date="2017" name="BMC Genomics">
        <title>Comparative genomic and phylogenomic analyses of the Bifidobacteriaceae family.</title>
        <authorList>
            <person name="Lugli G.A."/>
            <person name="Milani C."/>
            <person name="Turroni F."/>
            <person name="Duranti S."/>
            <person name="Mancabelli L."/>
            <person name="Mangifesta M."/>
            <person name="Ferrario C."/>
            <person name="Modesto M."/>
            <person name="Mattarelli P."/>
            <person name="Jiri K."/>
            <person name="van Sinderen D."/>
            <person name="Ventura M."/>
        </authorList>
    </citation>
    <scope>NUCLEOTIDE SEQUENCE [LARGE SCALE GENOMIC DNA]</scope>
    <source>
        <strain evidence="3 4">LMG 28769</strain>
    </source>
</reference>
<dbReference type="InterPro" id="IPR027417">
    <property type="entry name" value="P-loop_NTPase"/>
</dbReference>
<feature type="domain" description="AAA" evidence="1">
    <location>
        <begin position="18"/>
        <end position="133"/>
    </location>
</feature>